<dbReference type="EMBL" id="BONF01000001">
    <property type="protein sequence ID" value="GIF78734.1"/>
    <property type="molecule type" value="Genomic_DNA"/>
</dbReference>
<sequence length="68" mass="7427">MGKLVWFAAGAAVGFVFGTRAGRQTYEDLVAGTRKLMEHPTVQEAAGLVQAQAARFYDEGLRKLNQQV</sequence>
<reference evidence="1 2" key="1">
    <citation type="submission" date="2021-01" db="EMBL/GenBank/DDBJ databases">
        <title>Whole genome shotgun sequence of Catellatospora bangladeshensis NBRC 107357.</title>
        <authorList>
            <person name="Komaki H."/>
            <person name="Tamura T."/>
        </authorList>
    </citation>
    <scope>NUCLEOTIDE SEQUENCE [LARGE SCALE GENOMIC DNA]</scope>
    <source>
        <strain evidence="1 2">NBRC 107357</strain>
    </source>
</reference>
<dbReference type="Proteomes" id="UP000601223">
    <property type="component" value="Unassembled WGS sequence"/>
</dbReference>
<name>A0A8J3J9P5_9ACTN</name>
<dbReference type="AlphaFoldDB" id="A0A8J3J9P5"/>
<evidence type="ECO:0008006" key="3">
    <source>
        <dbReference type="Google" id="ProtNLM"/>
    </source>
</evidence>
<comment type="caution">
    <text evidence="1">The sequence shown here is derived from an EMBL/GenBank/DDBJ whole genome shotgun (WGS) entry which is preliminary data.</text>
</comment>
<organism evidence="1 2">
    <name type="scientific">Catellatospora bangladeshensis</name>
    <dbReference type="NCBI Taxonomy" id="310355"/>
    <lineage>
        <taxon>Bacteria</taxon>
        <taxon>Bacillati</taxon>
        <taxon>Actinomycetota</taxon>
        <taxon>Actinomycetes</taxon>
        <taxon>Micromonosporales</taxon>
        <taxon>Micromonosporaceae</taxon>
        <taxon>Catellatospora</taxon>
    </lineage>
</organism>
<evidence type="ECO:0000313" key="1">
    <source>
        <dbReference type="EMBL" id="GIF78734.1"/>
    </source>
</evidence>
<gene>
    <name evidence="1" type="ORF">Cba03nite_00830</name>
</gene>
<protein>
    <recommendedName>
        <fullName evidence="3">YtxH domain-containing protein</fullName>
    </recommendedName>
</protein>
<accession>A0A8J3J9P5</accession>
<proteinExistence type="predicted"/>
<evidence type="ECO:0000313" key="2">
    <source>
        <dbReference type="Proteomes" id="UP000601223"/>
    </source>
</evidence>
<dbReference type="RefSeq" id="WP_203740332.1">
    <property type="nucleotide sequence ID" value="NZ_JBHTGC010000001.1"/>
</dbReference>
<keyword evidence="2" id="KW-1185">Reference proteome</keyword>